<dbReference type="Proteomes" id="UP000197138">
    <property type="component" value="Unassembled WGS sequence"/>
</dbReference>
<gene>
    <name evidence="2" type="ORF">CDL15_Pgr003240</name>
</gene>
<feature type="compositionally biased region" description="Basic and acidic residues" evidence="1">
    <location>
        <begin position="35"/>
        <end position="51"/>
    </location>
</feature>
<dbReference type="AlphaFoldDB" id="A0A218X2W4"/>
<name>A0A218X2W4_PUNGR</name>
<reference evidence="3" key="1">
    <citation type="journal article" date="2017" name="Plant J.">
        <title>The pomegranate (Punica granatum L.) genome and the genomics of punicalagin biosynthesis.</title>
        <authorList>
            <person name="Qin G."/>
            <person name="Xu C."/>
            <person name="Ming R."/>
            <person name="Tang H."/>
            <person name="Guyot R."/>
            <person name="Kramer E.M."/>
            <person name="Hu Y."/>
            <person name="Yi X."/>
            <person name="Qi Y."/>
            <person name="Xu X."/>
            <person name="Gao Z."/>
            <person name="Pan H."/>
            <person name="Jian J."/>
            <person name="Tian Y."/>
            <person name="Yue Z."/>
            <person name="Xu Y."/>
        </authorList>
    </citation>
    <scope>NUCLEOTIDE SEQUENCE [LARGE SCALE GENOMIC DNA]</scope>
    <source>
        <strain evidence="3">cv. Dabenzi</strain>
    </source>
</reference>
<proteinExistence type="predicted"/>
<comment type="caution">
    <text evidence="2">The sequence shown here is derived from an EMBL/GenBank/DDBJ whole genome shotgun (WGS) entry which is preliminary data.</text>
</comment>
<protein>
    <submittedName>
        <fullName evidence="2">Uncharacterized protein</fullName>
    </submittedName>
</protein>
<evidence type="ECO:0000313" key="3">
    <source>
        <dbReference type="Proteomes" id="UP000197138"/>
    </source>
</evidence>
<dbReference type="EMBL" id="MTKT01002492">
    <property type="protein sequence ID" value="OWM79069.1"/>
    <property type="molecule type" value="Genomic_DNA"/>
</dbReference>
<feature type="region of interest" description="Disordered" evidence="1">
    <location>
        <begin position="29"/>
        <end position="72"/>
    </location>
</feature>
<organism evidence="2 3">
    <name type="scientific">Punica granatum</name>
    <name type="common">Pomegranate</name>
    <dbReference type="NCBI Taxonomy" id="22663"/>
    <lineage>
        <taxon>Eukaryota</taxon>
        <taxon>Viridiplantae</taxon>
        <taxon>Streptophyta</taxon>
        <taxon>Embryophyta</taxon>
        <taxon>Tracheophyta</taxon>
        <taxon>Spermatophyta</taxon>
        <taxon>Magnoliopsida</taxon>
        <taxon>eudicotyledons</taxon>
        <taxon>Gunneridae</taxon>
        <taxon>Pentapetalae</taxon>
        <taxon>rosids</taxon>
        <taxon>malvids</taxon>
        <taxon>Myrtales</taxon>
        <taxon>Lythraceae</taxon>
        <taxon>Punica</taxon>
    </lineage>
</organism>
<evidence type="ECO:0000256" key="1">
    <source>
        <dbReference type="SAM" id="MobiDB-lite"/>
    </source>
</evidence>
<evidence type="ECO:0000313" key="2">
    <source>
        <dbReference type="EMBL" id="OWM79069.1"/>
    </source>
</evidence>
<accession>A0A218X2W4</accession>
<sequence length="86" mass="9394">MRGSKQEEPTKECKRKVGIRDSELTFKARLAQAGEETRKTKEPAHDQRLRGQDNPTVAAPPQQMDAPACREGGKIDEGVLGGFCGV</sequence>